<evidence type="ECO:0000256" key="1">
    <source>
        <dbReference type="SAM" id="Phobius"/>
    </source>
</evidence>
<evidence type="ECO:0000313" key="2">
    <source>
        <dbReference type="EMBL" id="CAE0655544.1"/>
    </source>
</evidence>
<keyword evidence="1" id="KW-0812">Transmembrane</keyword>
<dbReference type="SUPFAM" id="SSF56281">
    <property type="entry name" value="Metallo-hydrolase/oxidoreductase"/>
    <property type="match status" value="1"/>
</dbReference>
<reference evidence="2" key="1">
    <citation type="submission" date="2021-01" db="EMBL/GenBank/DDBJ databases">
        <authorList>
            <person name="Corre E."/>
            <person name="Pelletier E."/>
            <person name="Niang G."/>
            <person name="Scheremetjew M."/>
            <person name="Finn R."/>
            <person name="Kale V."/>
            <person name="Holt S."/>
            <person name="Cochrane G."/>
            <person name="Meng A."/>
            <person name="Brown T."/>
            <person name="Cohen L."/>
        </authorList>
    </citation>
    <scope>NUCLEOTIDE SEQUENCE</scope>
    <source>
        <strain evidence="2">CCCM811</strain>
    </source>
</reference>
<dbReference type="AlphaFoldDB" id="A0A7S3YLS2"/>
<feature type="transmembrane region" description="Helical" evidence="1">
    <location>
        <begin position="154"/>
        <end position="181"/>
    </location>
</feature>
<organism evidence="2">
    <name type="scientific">Lotharella globosa</name>
    <dbReference type="NCBI Taxonomy" id="91324"/>
    <lineage>
        <taxon>Eukaryota</taxon>
        <taxon>Sar</taxon>
        <taxon>Rhizaria</taxon>
        <taxon>Cercozoa</taxon>
        <taxon>Chlorarachniophyceae</taxon>
        <taxon>Lotharella</taxon>
    </lineage>
</organism>
<accession>A0A7S3YLS2</accession>
<keyword evidence="1" id="KW-1133">Transmembrane helix</keyword>
<protein>
    <submittedName>
        <fullName evidence="2">Uncharacterized protein</fullName>
    </submittedName>
</protein>
<dbReference type="InterPro" id="IPR036866">
    <property type="entry name" value="RibonucZ/Hydroxyglut_hydro"/>
</dbReference>
<dbReference type="PANTHER" id="PTHR33835:SF1">
    <property type="entry name" value="METALLO-BETA-LACTAMASE DOMAIN-CONTAINING PROTEIN"/>
    <property type="match status" value="1"/>
</dbReference>
<sequence length="333" mass="37476">MPKVDRSDIFSGIMAKAWARLGVWERLSMVHSVFGFISLWIVPDLLLDKIGMGKNKTPNSTPKQVAKNIWQIEYWGYVNATVIKGKDGTLLLHSAPVLQQRTVEELAKLGPVGAIVIPNLAHDEFAHVWKEKFPEAKVYCPEALVEVRSQKRGVVFFFLSFIACFAFPFVSSLFLLIFVIIVRFSLCPQEMGKGVSVEGSIEKSMDALENYGFKSCMNCQSWCAFDDCFLKVETETIEGKSATALISCCGVGNAPRSIFKPIEFFYGFLGLRIFRQFALVFTKDLKAARDFVNKMASIPEIDFVLFQHGQPLRGEAANAHLKNVYISRSFFSY</sequence>
<dbReference type="InterPro" id="IPR025638">
    <property type="entry name" value="DUF4336"/>
</dbReference>
<dbReference type="PANTHER" id="PTHR33835">
    <property type="entry name" value="YALI0C07656P"/>
    <property type="match status" value="1"/>
</dbReference>
<dbReference type="EMBL" id="HBIV01010064">
    <property type="protein sequence ID" value="CAE0655544.1"/>
    <property type="molecule type" value="Transcribed_RNA"/>
</dbReference>
<proteinExistence type="predicted"/>
<name>A0A7S3YLS2_9EUKA</name>
<gene>
    <name evidence="2" type="ORF">LGLO00237_LOCUS7581</name>
</gene>
<keyword evidence="1" id="KW-0472">Membrane</keyword>